<dbReference type="PANTHER" id="PTHR15629:SF2">
    <property type="entry name" value="SH3 DOMAIN-CONTAINING YSC84-LIKE PROTEIN 1"/>
    <property type="match status" value="1"/>
</dbReference>
<dbReference type="Proteomes" id="UP000650833">
    <property type="component" value="Unassembled WGS sequence"/>
</dbReference>
<feature type="compositionally biased region" description="Low complexity" evidence="3">
    <location>
        <begin position="233"/>
        <end position="260"/>
    </location>
</feature>
<evidence type="ECO:0000256" key="1">
    <source>
        <dbReference type="ARBA" id="ARBA00022443"/>
    </source>
</evidence>
<feature type="compositionally biased region" description="Low complexity" evidence="3">
    <location>
        <begin position="396"/>
        <end position="424"/>
    </location>
</feature>
<name>A0A8H7RQB7_9FUNG</name>
<dbReference type="Pfam" id="PF00018">
    <property type="entry name" value="SH3_1"/>
    <property type="match status" value="1"/>
</dbReference>
<dbReference type="GO" id="GO:0051666">
    <property type="term" value="P:actin cortical patch localization"/>
    <property type="evidence" value="ECO:0007669"/>
    <property type="project" value="UniProtKB-ARBA"/>
</dbReference>
<dbReference type="SUPFAM" id="SSF50044">
    <property type="entry name" value="SH3-domain"/>
    <property type="match status" value="1"/>
</dbReference>
<dbReference type="InterPro" id="IPR007461">
    <property type="entry name" value="Ysc84_actin-binding"/>
</dbReference>
<feature type="region of interest" description="Disordered" evidence="3">
    <location>
        <begin position="219"/>
        <end position="345"/>
    </location>
</feature>
<dbReference type="InterPro" id="IPR036028">
    <property type="entry name" value="SH3-like_dom_sf"/>
</dbReference>
<feature type="compositionally biased region" description="Low complexity" evidence="3">
    <location>
        <begin position="296"/>
        <end position="308"/>
    </location>
</feature>
<dbReference type="OrthoDB" id="10255128at2759"/>
<evidence type="ECO:0000313" key="6">
    <source>
        <dbReference type="Proteomes" id="UP000650833"/>
    </source>
</evidence>
<dbReference type="PROSITE" id="PS50002">
    <property type="entry name" value="SH3"/>
    <property type="match status" value="1"/>
</dbReference>
<feature type="domain" description="SH3" evidence="4">
    <location>
        <begin position="451"/>
        <end position="512"/>
    </location>
</feature>
<feature type="region of interest" description="Disordered" evidence="3">
    <location>
        <begin position="363"/>
        <end position="445"/>
    </location>
</feature>
<dbReference type="Gene3D" id="2.30.30.40">
    <property type="entry name" value="SH3 Domains"/>
    <property type="match status" value="1"/>
</dbReference>
<evidence type="ECO:0000313" key="5">
    <source>
        <dbReference type="EMBL" id="KAG2215149.1"/>
    </source>
</evidence>
<dbReference type="PRINTS" id="PR00452">
    <property type="entry name" value="SH3DOMAIN"/>
</dbReference>
<feature type="compositionally biased region" description="Polar residues" evidence="3">
    <location>
        <begin position="261"/>
        <end position="273"/>
    </location>
</feature>
<keyword evidence="1 2" id="KW-0728">SH3 domain</keyword>
<evidence type="ECO:0000259" key="4">
    <source>
        <dbReference type="PROSITE" id="PS50002"/>
    </source>
</evidence>
<reference evidence="5" key="1">
    <citation type="submission" date="2020-12" db="EMBL/GenBank/DDBJ databases">
        <title>Metabolic potential, ecology and presence of endohyphal bacteria is reflected in genomic diversity of Mucoromycotina.</title>
        <authorList>
            <person name="Muszewska A."/>
            <person name="Okrasinska A."/>
            <person name="Steczkiewicz K."/>
            <person name="Drgas O."/>
            <person name="Orlowska M."/>
            <person name="Perlinska-Lenart U."/>
            <person name="Aleksandrzak-Piekarczyk T."/>
            <person name="Szatraj K."/>
            <person name="Zielenkiewicz U."/>
            <person name="Pilsyk S."/>
            <person name="Malc E."/>
            <person name="Mieczkowski P."/>
            <person name="Kruszewska J.S."/>
            <person name="Biernat P."/>
            <person name="Pawlowska J."/>
        </authorList>
    </citation>
    <scope>NUCLEOTIDE SEQUENCE</scope>
    <source>
        <strain evidence="5">CBS 226.32</strain>
    </source>
</reference>
<evidence type="ECO:0000256" key="2">
    <source>
        <dbReference type="PROSITE-ProRule" id="PRU00192"/>
    </source>
</evidence>
<dbReference type="InterPro" id="IPR051702">
    <property type="entry name" value="SH3_domain_YSC84-like"/>
</dbReference>
<dbReference type="Pfam" id="PF04366">
    <property type="entry name" value="Ysc84"/>
    <property type="match status" value="1"/>
</dbReference>
<dbReference type="PANTHER" id="PTHR15629">
    <property type="entry name" value="SH3YL1 PROTEIN"/>
    <property type="match status" value="1"/>
</dbReference>
<dbReference type="AlphaFoldDB" id="A0A8H7RQB7"/>
<dbReference type="InterPro" id="IPR001452">
    <property type="entry name" value="SH3_domain"/>
</dbReference>
<dbReference type="GO" id="GO:0035091">
    <property type="term" value="F:phosphatidylinositol binding"/>
    <property type="evidence" value="ECO:0007669"/>
    <property type="project" value="TreeGrafter"/>
</dbReference>
<sequence length="512" mass="54790">MSKRSPKELQGDTQRAVQILQLFTDPSKGRDVKMLIPPSVLRDAHGIVFIRLYRIGFMLSAKSGTGIIIARLPDGSWSAPSGVSMSSVGFGHQAGGEVIDSIIVMNYRAAVKAFFDGGGQLQLGVGASLAAGPYGRAADVSASASNTNYIAATYAYSASKGLYIGYSFEGSKISERVNTNQAYYGRPITAREILTGVVPPTQDAAKLYDMLTAMGAGPRPGLPFAPKNAKGQPLSPTASSMSSPQSNFQRPLPPLQQQGPSRTSNNQRPNTNEQYEDPPPPYQAYDSSKAPPHPPTSSSMNNGNPNSPYTSPQQQQNNSVIPPPINDSKRPIVNNDGKSNYNNVDQNQFSRQNINQAAVNIHNTGNAQGFGPGSSDNNNFSTGPSNSFSATGPTSNNNNNNNNNHFTGPSSSSTSPPMNATTAPGTTMALSGPPQSSTDVKKPIMDEPRTNSLTVVVAKYDYTGDQPTDLSFQAGDHIIVTKRLDDRQSWWEGEIGDRRGFFPANYTDELME</sequence>
<feature type="compositionally biased region" description="Polar residues" evidence="3">
    <location>
        <begin position="374"/>
        <end position="395"/>
    </location>
</feature>
<dbReference type="FunFam" id="2.30.30.40:FF:000100">
    <property type="entry name" value="SH3 domain-containing YSC84-like protein 1"/>
    <property type="match status" value="1"/>
</dbReference>
<accession>A0A8H7RQB7</accession>
<comment type="caution">
    <text evidence="5">The sequence shown here is derived from an EMBL/GenBank/DDBJ whole genome shotgun (WGS) entry which is preliminary data.</text>
</comment>
<keyword evidence="6" id="KW-1185">Reference proteome</keyword>
<proteinExistence type="predicted"/>
<protein>
    <recommendedName>
        <fullName evidence="4">SH3 domain-containing protein</fullName>
    </recommendedName>
</protein>
<feature type="compositionally biased region" description="Polar residues" evidence="3">
    <location>
        <begin position="336"/>
        <end position="345"/>
    </location>
</feature>
<organism evidence="5 6">
    <name type="scientific">Mucor plumbeus</name>
    <dbReference type="NCBI Taxonomy" id="97098"/>
    <lineage>
        <taxon>Eukaryota</taxon>
        <taxon>Fungi</taxon>
        <taxon>Fungi incertae sedis</taxon>
        <taxon>Mucoromycota</taxon>
        <taxon>Mucoromycotina</taxon>
        <taxon>Mucoromycetes</taxon>
        <taxon>Mucorales</taxon>
        <taxon>Mucorineae</taxon>
        <taxon>Mucoraceae</taxon>
        <taxon>Mucor</taxon>
    </lineage>
</organism>
<dbReference type="SMART" id="SM00326">
    <property type="entry name" value="SH3"/>
    <property type="match status" value="1"/>
</dbReference>
<evidence type="ECO:0000256" key="3">
    <source>
        <dbReference type="SAM" id="MobiDB-lite"/>
    </source>
</evidence>
<feature type="compositionally biased region" description="Polar residues" evidence="3">
    <location>
        <begin position="309"/>
        <end position="320"/>
    </location>
</feature>
<dbReference type="EMBL" id="JAEPRC010000013">
    <property type="protein sequence ID" value="KAG2215149.1"/>
    <property type="molecule type" value="Genomic_DNA"/>
</dbReference>
<gene>
    <name evidence="5" type="ORF">INT46_006535</name>
</gene>